<name>A0A176VU28_MARPO</name>
<organism evidence="2 3">
    <name type="scientific">Marchantia polymorpha subsp. ruderalis</name>
    <dbReference type="NCBI Taxonomy" id="1480154"/>
    <lineage>
        <taxon>Eukaryota</taxon>
        <taxon>Viridiplantae</taxon>
        <taxon>Streptophyta</taxon>
        <taxon>Embryophyta</taxon>
        <taxon>Marchantiophyta</taxon>
        <taxon>Marchantiopsida</taxon>
        <taxon>Marchantiidae</taxon>
        <taxon>Marchantiales</taxon>
        <taxon>Marchantiaceae</taxon>
        <taxon>Marchantia</taxon>
    </lineage>
</organism>
<dbReference type="AlphaFoldDB" id="A0A176VU28"/>
<evidence type="ECO:0000313" key="3">
    <source>
        <dbReference type="Proteomes" id="UP000077202"/>
    </source>
</evidence>
<sequence length="247" mass="26539">MDLGQGSTFRTPARETHTASRCSFGPESLHHSTSHRDVALSASVASADDEATVVAARGSAVDTWQHRGFASPTAAAHSLPPVVLSSRRRSPPVGPDLTGPYLTVGAKKEREGGEAKEAPRDTERIFMTGLWTGQLERVERIYIPAEGVAGRPCIYAFLAACACLPRSLTVPSPEVVAAAGARGPRQKSERDELKSLPSFVSVSRTLSLSSFLEESAWSEIFFTLERAPRTTRRRAFCCQIAAGDSVV</sequence>
<accession>A0A176VU28</accession>
<gene>
    <name evidence="2" type="ORF">AXG93_1052s1210</name>
</gene>
<protein>
    <submittedName>
        <fullName evidence="2">Uncharacterized protein</fullName>
    </submittedName>
</protein>
<evidence type="ECO:0000313" key="2">
    <source>
        <dbReference type="EMBL" id="OAE24298.1"/>
    </source>
</evidence>
<feature type="compositionally biased region" description="Polar residues" evidence="1">
    <location>
        <begin position="1"/>
        <end position="10"/>
    </location>
</feature>
<feature type="region of interest" description="Disordered" evidence="1">
    <location>
        <begin position="80"/>
        <end position="102"/>
    </location>
</feature>
<proteinExistence type="predicted"/>
<dbReference type="EMBL" id="LVLJ01002657">
    <property type="protein sequence ID" value="OAE24298.1"/>
    <property type="molecule type" value="Genomic_DNA"/>
</dbReference>
<reference evidence="2" key="1">
    <citation type="submission" date="2016-03" db="EMBL/GenBank/DDBJ databases">
        <title>Mechanisms controlling the formation of the plant cell surface in tip-growing cells are functionally conserved among land plants.</title>
        <authorList>
            <person name="Honkanen S."/>
            <person name="Jones V.A."/>
            <person name="Morieri G."/>
            <person name="Champion C."/>
            <person name="Hetherington A.J."/>
            <person name="Kelly S."/>
            <person name="Saint-Marcoux D."/>
            <person name="Proust H."/>
            <person name="Prescott H."/>
            <person name="Dolan L."/>
        </authorList>
    </citation>
    <scope>NUCLEOTIDE SEQUENCE [LARGE SCALE GENOMIC DNA]</scope>
    <source>
        <tissue evidence="2">Whole gametophyte</tissue>
    </source>
</reference>
<evidence type="ECO:0000256" key="1">
    <source>
        <dbReference type="SAM" id="MobiDB-lite"/>
    </source>
</evidence>
<dbReference type="Proteomes" id="UP000077202">
    <property type="component" value="Unassembled WGS sequence"/>
</dbReference>
<feature type="region of interest" description="Disordered" evidence="1">
    <location>
        <begin position="1"/>
        <end position="36"/>
    </location>
</feature>
<comment type="caution">
    <text evidence="2">The sequence shown here is derived from an EMBL/GenBank/DDBJ whole genome shotgun (WGS) entry which is preliminary data.</text>
</comment>
<keyword evidence="3" id="KW-1185">Reference proteome</keyword>